<keyword evidence="2" id="KW-1133">Transmembrane helix</keyword>
<dbReference type="Proteomes" id="UP000224080">
    <property type="component" value="Unassembled WGS sequence"/>
</dbReference>
<evidence type="ECO:0000313" key="4">
    <source>
        <dbReference type="EMBL" id="PGH09554.1"/>
    </source>
</evidence>
<feature type="transmembrane region" description="Helical" evidence="2">
    <location>
        <begin position="60"/>
        <end position="80"/>
    </location>
</feature>
<feature type="compositionally biased region" description="Polar residues" evidence="1">
    <location>
        <begin position="404"/>
        <end position="415"/>
    </location>
</feature>
<feature type="transmembrane region" description="Helical" evidence="2">
    <location>
        <begin position="108"/>
        <end position="128"/>
    </location>
</feature>
<feature type="domain" description="Rhodopsin" evidence="3">
    <location>
        <begin position="44"/>
        <end position="276"/>
    </location>
</feature>
<gene>
    <name evidence="4" type="ORF">GX51_00660</name>
</gene>
<feature type="transmembrane region" description="Helical" evidence="2">
    <location>
        <begin position="213"/>
        <end position="235"/>
    </location>
</feature>
<protein>
    <recommendedName>
        <fullName evidence="3">Rhodopsin domain-containing protein</fullName>
    </recommendedName>
</protein>
<dbReference type="Pfam" id="PF20684">
    <property type="entry name" value="Fung_rhodopsin"/>
    <property type="match status" value="1"/>
</dbReference>
<accession>A0A2B7XD24</accession>
<dbReference type="PANTHER" id="PTHR39614:SF2">
    <property type="entry name" value="INTEGRAL MEMBRANE PROTEIN"/>
    <property type="match status" value="1"/>
</dbReference>
<evidence type="ECO:0000256" key="2">
    <source>
        <dbReference type="SAM" id="Phobius"/>
    </source>
</evidence>
<evidence type="ECO:0000313" key="5">
    <source>
        <dbReference type="Proteomes" id="UP000224080"/>
    </source>
</evidence>
<keyword evidence="2" id="KW-0472">Membrane</keyword>
<organism evidence="4 5">
    <name type="scientific">Blastomyces parvus</name>
    <dbReference type="NCBI Taxonomy" id="2060905"/>
    <lineage>
        <taxon>Eukaryota</taxon>
        <taxon>Fungi</taxon>
        <taxon>Dikarya</taxon>
        <taxon>Ascomycota</taxon>
        <taxon>Pezizomycotina</taxon>
        <taxon>Eurotiomycetes</taxon>
        <taxon>Eurotiomycetidae</taxon>
        <taxon>Onygenales</taxon>
        <taxon>Ajellomycetaceae</taxon>
        <taxon>Blastomyces</taxon>
    </lineage>
</organism>
<keyword evidence="2" id="KW-0812">Transmembrane</keyword>
<feature type="transmembrane region" description="Helical" evidence="2">
    <location>
        <begin position="25"/>
        <end position="48"/>
    </location>
</feature>
<reference evidence="4 5" key="1">
    <citation type="submission" date="2017-10" db="EMBL/GenBank/DDBJ databases">
        <title>Comparative genomics in systemic dimorphic fungi from Ajellomycetaceae.</title>
        <authorList>
            <person name="Munoz J.F."/>
            <person name="Mcewen J.G."/>
            <person name="Clay O.K."/>
            <person name="Cuomo C.A."/>
        </authorList>
    </citation>
    <scope>NUCLEOTIDE SEQUENCE [LARGE SCALE GENOMIC DNA]</scope>
    <source>
        <strain evidence="4 5">UAMH130</strain>
    </source>
</reference>
<feature type="compositionally biased region" description="Basic and acidic residues" evidence="1">
    <location>
        <begin position="377"/>
        <end position="387"/>
    </location>
</feature>
<proteinExistence type="predicted"/>
<dbReference type="AlphaFoldDB" id="A0A2B7XD24"/>
<evidence type="ECO:0000256" key="1">
    <source>
        <dbReference type="SAM" id="MobiDB-lite"/>
    </source>
</evidence>
<name>A0A2B7XD24_9EURO</name>
<sequence length="422" mass="46345">MATAKPLPPGISKPLAADTSNDHSGFIAIITAAFLGFALVSLGIRAYVRHSRHVVKTDDYVLLAAMVLFCIQSSVVFVQIDKGWGKSRELLTPRPHIALLKATYTADILYVLTHCVSKSSAALFYLRISPGRSHIFIAWVLFSLSVIWAVISIILLSLGCDHTRPWTDISSNCAAVFPRWQFIGAFDIITEIGLSTVPFVLVVGIQMRASRKILVVLAFSSRLLVAIPASFHIHYIKRILDSSDYTLVGSYATICLQVELSYGIMANTIPCLKPFMAAYEATGTLSYRSRVHSHGRSPSNSGNSKGSRYRIYLRDSTLAFSAIPSVKFTGRRMSNASTMAQKDLPQPPRPLLLQELSSRNMPLQTLRTNEISYATRVKPDNQEEREGPSFGNGDSKQLIIKGDLNSNVGFSNSAQREAGADS</sequence>
<dbReference type="PANTHER" id="PTHR39614">
    <property type="entry name" value="INTEGRAL MEMBRANE PROTEIN"/>
    <property type="match status" value="1"/>
</dbReference>
<comment type="caution">
    <text evidence="4">The sequence shown here is derived from an EMBL/GenBank/DDBJ whole genome shotgun (WGS) entry which is preliminary data.</text>
</comment>
<feature type="transmembrane region" description="Helical" evidence="2">
    <location>
        <begin position="135"/>
        <end position="159"/>
    </location>
</feature>
<feature type="transmembrane region" description="Helical" evidence="2">
    <location>
        <begin position="179"/>
        <end position="201"/>
    </location>
</feature>
<dbReference type="EMBL" id="PDNC01000004">
    <property type="protein sequence ID" value="PGH09554.1"/>
    <property type="molecule type" value="Genomic_DNA"/>
</dbReference>
<dbReference type="STRING" id="2060905.A0A2B7XD24"/>
<dbReference type="OrthoDB" id="3918601at2759"/>
<dbReference type="InterPro" id="IPR049326">
    <property type="entry name" value="Rhodopsin_dom_fungi"/>
</dbReference>
<feature type="region of interest" description="Disordered" evidence="1">
    <location>
        <begin position="374"/>
        <end position="422"/>
    </location>
</feature>
<evidence type="ECO:0000259" key="3">
    <source>
        <dbReference type="Pfam" id="PF20684"/>
    </source>
</evidence>
<keyword evidence="5" id="KW-1185">Reference proteome</keyword>